<comment type="caution">
    <text evidence="2">The sequence shown here is derived from an EMBL/GenBank/DDBJ whole genome shotgun (WGS) entry which is preliminary data.</text>
</comment>
<gene>
    <name evidence="2" type="ORF">CLV43_12154</name>
</gene>
<keyword evidence="1" id="KW-1133">Transmembrane helix</keyword>
<dbReference type="Proteomes" id="UP000239494">
    <property type="component" value="Unassembled WGS sequence"/>
</dbReference>
<proteinExistence type="predicted"/>
<dbReference type="OrthoDB" id="64737at2"/>
<keyword evidence="1" id="KW-0472">Membrane</keyword>
<dbReference type="EMBL" id="PVTF01000021">
    <property type="protein sequence ID" value="PRY32460.1"/>
    <property type="molecule type" value="Genomic_DNA"/>
</dbReference>
<sequence length="221" mass="24435">MAIRVVPTTVRQQVSRLVEVTLILLGLVSVAMPTVDLRVLVCWDLVAVLYLVIRWQRVRRSRRSRTDDPADRPDWLGSLMSKRGGFAFTLLTSLVGITAGLNIVVNDLLSDPTMKALVKPVGVPAVIAAWMILHFGYAERYAHQFYEDPSVRPLVFPELTRPAMLEFAYLSFTIGTSFAVSDVEVRDSRMRALVLGHSVLSFFYNTAILGIAIGVISGSVG</sequence>
<feature type="transmembrane region" description="Helical" evidence="1">
    <location>
        <begin position="117"/>
        <end position="138"/>
    </location>
</feature>
<evidence type="ECO:0000313" key="3">
    <source>
        <dbReference type="Proteomes" id="UP000239494"/>
    </source>
</evidence>
<feature type="transmembrane region" description="Helical" evidence="1">
    <location>
        <begin position="20"/>
        <end position="53"/>
    </location>
</feature>
<keyword evidence="1" id="KW-0812">Transmembrane</keyword>
<name>A0A2T0SGB8_9PSEU</name>
<accession>A0A2T0SGB8</accession>
<organism evidence="2 3">
    <name type="scientific">Umezawaea tangerina</name>
    <dbReference type="NCBI Taxonomy" id="84725"/>
    <lineage>
        <taxon>Bacteria</taxon>
        <taxon>Bacillati</taxon>
        <taxon>Actinomycetota</taxon>
        <taxon>Actinomycetes</taxon>
        <taxon>Pseudonocardiales</taxon>
        <taxon>Pseudonocardiaceae</taxon>
        <taxon>Umezawaea</taxon>
    </lineage>
</organism>
<dbReference type="RefSeq" id="WP_106196360.1">
    <property type="nucleotide sequence ID" value="NZ_PVTF01000021.1"/>
</dbReference>
<dbReference type="AlphaFoldDB" id="A0A2T0SGB8"/>
<feature type="transmembrane region" description="Helical" evidence="1">
    <location>
        <begin position="192"/>
        <end position="216"/>
    </location>
</feature>
<protein>
    <submittedName>
        <fullName evidence="2">Putative membrane protein</fullName>
    </submittedName>
</protein>
<evidence type="ECO:0000313" key="2">
    <source>
        <dbReference type="EMBL" id="PRY32460.1"/>
    </source>
</evidence>
<dbReference type="InterPro" id="IPR009781">
    <property type="entry name" value="DUF1345"/>
</dbReference>
<keyword evidence="3" id="KW-1185">Reference proteome</keyword>
<evidence type="ECO:0000256" key="1">
    <source>
        <dbReference type="SAM" id="Phobius"/>
    </source>
</evidence>
<dbReference type="Pfam" id="PF07077">
    <property type="entry name" value="DUF1345"/>
    <property type="match status" value="1"/>
</dbReference>
<reference evidence="2 3" key="1">
    <citation type="submission" date="2018-03" db="EMBL/GenBank/DDBJ databases">
        <title>Genomic Encyclopedia of Archaeal and Bacterial Type Strains, Phase II (KMG-II): from individual species to whole genera.</title>
        <authorList>
            <person name="Goeker M."/>
        </authorList>
    </citation>
    <scope>NUCLEOTIDE SEQUENCE [LARGE SCALE GENOMIC DNA]</scope>
    <source>
        <strain evidence="2 3">DSM 44720</strain>
    </source>
</reference>
<feature type="transmembrane region" description="Helical" evidence="1">
    <location>
        <begin position="85"/>
        <end position="105"/>
    </location>
</feature>